<gene>
    <name evidence="6" type="ORF">IF1G_11048</name>
</gene>
<dbReference type="PANTHER" id="PTHR24189">
    <property type="entry name" value="MYOTROPHIN"/>
    <property type="match status" value="1"/>
</dbReference>
<protein>
    <submittedName>
        <fullName evidence="6">Pfs, NACHT and Ankyrin domain-containing protein</fullName>
    </submittedName>
</protein>
<dbReference type="PANTHER" id="PTHR24189:SF50">
    <property type="entry name" value="ANKYRIN REPEAT AND SOCS BOX PROTEIN 2"/>
    <property type="match status" value="1"/>
</dbReference>
<dbReference type="InterPro" id="IPR027417">
    <property type="entry name" value="P-loop_NTPase"/>
</dbReference>
<feature type="repeat" description="ANK" evidence="3">
    <location>
        <begin position="958"/>
        <end position="982"/>
    </location>
</feature>
<dbReference type="Proteomes" id="UP000315783">
    <property type="component" value="Unassembled WGS sequence"/>
</dbReference>
<evidence type="ECO:0000313" key="6">
    <source>
        <dbReference type="EMBL" id="TQV90289.1"/>
    </source>
</evidence>
<name>A0A545ULF5_9HYPO</name>
<feature type="repeat" description="ANK" evidence="3">
    <location>
        <begin position="1273"/>
        <end position="1297"/>
    </location>
</feature>
<dbReference type="GO" id="GO:0003824">
    <property type="term" value="F:catalytic activity"/>
    <property type="evidence" value="ECO:0007669"/>
    <property type="project" value="InterPro"/>
</dbReference>
<feature type="repeat" description="ANK" evidence="3">
    <location>
        <begin position="1205"/>
        <end position="1229"/>
    </location>
</feature>
<accession>A0A545ULF5</accession>
<feature type="repeat" description="ANK" evidence="3">
    <location>
        <begin position="1171"/>
        <end position="1195"/>
    </location>
</feature>
<evidence type="ECO:0000259" key="4">
    <source>
        <dbReference type="Pfam" id="PF22939"/>
    </source>
</evidence>
<dbReference type="Pfam" id="PF00023">
    <property type="entry name" value="Ank"/>
    <property type="match status" value="3"/>
</dbReference>
<dbReference type="InterPro" id="IPR054471">
    <property type="entry name" value="GPIID_WHD"/>
</dbReference>
<dbReference type="SUPFAM" id="SSF53167">
    <property type="entry name" value="Purine and uridine phosphorylases"/>
    <property type="match status" value="1"/>
</dbReference>
<dbReference type="EMBL" id="SPUK01000029">
    <property type="protein sequence ID" value="TQV90289.1"/>
    <property type="molecule type" value="Genomic_DNA"/>
</dbReference>
<evidence type="ECO:0000256" key="2">
    <source>
        <dbReference type="ARBA" id="ARBA00023043"/>
    </source>
</evidence>
<dbReference type="SUPFAM" id="SSF52540">
    <property type="entry name" value="P-loop containing nucleoside triphosphate hydrolases"/>
    <property type="match status" value="1"/>
</dbReference>
<evidence type="ECO:0000259" key="5">
    <source>
        <dbReference type="Pfam" id="PF24883"/>
    </source>
</evidence>
<keyword evidence="1" id="KW-0677">Repeat</keyword>
<evidence type="ECO:0000256" key="3">
    <source>
        <dbReference type="PROSITE-ProRule" id="PRU00023"/>
    </source>
</evidence>
<feature type="repeat" description="ANK" evidence="3">
    <location>
        <begin position="1103"/>
        <end position="1127"/>
    </location>
</feature>
<dbReference type="Gene3D" id="1.25.40.20">
    <property type="entry name" value="Ankyrin repeat-containing domain"/>
    <property type="match status" value="7"/>
</dbReference>
<dbReference type="Pfam" id="PF22939">
    <property type="entry name" value="WHD_GPIID"/>
    <property type="match status" value="1"/>
</dbReference>
<dbReference type="PROSITE" id="PS50088">
    <property type="entry name" value="ANK_REPEAT"/>
    <property type="match status" value="13"/>
</dbReference>
<feature type="repeat" description="ANK" evidence="3">
    <location>
        <begin position="1341"/>
        <end position="1368"/>
    </location>
</feature>
<sequence>MRGAKAHPLTNDKYTVGWIAALPHEAIAAKAALDDFHGRRPSTKHPSDQNSYILGRISDHNVVIASLPGGVIGATSATTTAMHMLASFPSIRIGLMVGIGAGIPKIKKDRKTNKIRELRDIRLGDVVVSQPAGTHGGVKQYDFGKATAGGNFQSSGFLNSPPRALLNAVSVLRQLHEGGESDMSTILSQMLKNLKSATPSYEYPGPELDRLFEVTCNHPEDEETCEDCDEEKEITRPDRPASSSRVHCGVIASGNQIIKDPAVRDRLGSDCICFDMEAAGLMKDFPCLVIRGICDYADTHKNDCWQRYAAAAAAACAKEILRIMSEVEVENEQLARDISQAGSLTPPKRISRDVQVLSQGQTNKNNQAILNWLTPVNYATQHNDFINRRQPGTGQWFLDSAAFQAWQNKDKHILFCPGIPGAGKTIITAIVIDYLRSMFQDDQSIGIAYIYCNFRQQDKQKTEDLLASLLKQLSQGQPSLPESVRDLYDRHKKDQTKPSINEISSTVDSVVAVYSRIFIIVDALDECHDDQCRTEFLSRVFDVQRKSEAKFFATSRHVPNITEEFKKRTSLEMEILATDDDVREYIHNRMDRLPSFVNHRPTLQEEVKTEIAKAVEGMFLLAELYMDSLIGKMSPKALKQGLKDLRKASKSAHDESSALYDAYDKAMDRIERQKGDLPRVAMQILSWIVKAKRTMTVPELQHALAVEVGKAELDEENLPEMEDMVLACSGLVTVDKESFVIRLVHYTTQEYFERPQKDWFPQVETDITKVCATYLSFRVFQSGFCRSDGEFEERLQSNPLYNYAAQNWGFHARAASNPCQEVLKFLTGQMSVESSGQALLAVKRYAWDLGYSQNVSRRTLGLHLAAYFGVEKAIQVLLQKYFEADVKDSHSRTPLSWAAENGHGAVVQLLLDPGKADVESKDDDGRTPLFWAAENGHDAVVQLLLDTGKADVESKDECGQTPLFWAAENGHNAVVQLLLDPGKADLLLDPGKADVESKDRNGRTPIFWAAANGHDAVVQLLLYPGKADVESKDEDGWTPLFWAAESGHDAVVQLLLNPGKADVESKDKYGKTPLLRAAENGHNAIVQLLLGPGKADVESKDECGQTPLSWAATNGHGTVVQLLLDPGEADVESKDKYGKTPLLRAAENGRDAVVQLLLGLGKADVESKDECGQTPLSWAAANGHGTVVQLLLDPGEADVESKDECGQTPLSWAAANGHGTVVQLLLDPGEANVESKDKYGRTPLIWAAANGCDSVVQLLLDLYKADVESEDDDGRTPLIWAATNGHGAVVQLLLDTGNADVESKDKYGRTPLIWAAANGCDAVVQLLLELGTADVESEDDDGRTPLIWAAENGHDAVVQLLCRRQAAD</sequence>
<feature type="repeat" description="ANK" evidence="3">
    <location>
        <begin position="1001"/>
        <end position="1025"/>
    </location>
</feature>
<evidence type="ECO:0000313" key="7">
    <source>
        <dbReference type="Proteomes" id="UP000315783"/>
    </source>
</evidence>
<dbReference type="SMART" id="SM00248">
    <property type="entry name" value="ANK"/>
    <property type="match status" value="15"/>
</dbReference>
<keyword evidence="7" id="KW-1185">Reference proteome</keyword>
<feature type="repeat" description="ANK" evidence="3">
    <location>
        <begin position="1069"/>
        <end position="1093"/>
    </location>
</feature>
<dbReference type="STRING" id="43265.A0A545ULF5"/>
<comment type="caution">
    <text evidence="6">The sequence shown here is derived from an EMBL/GenBank/DDBJ whole genome shotgun (WGS) entry which is preliminary data.</text>
</comment>
<dbReference type="InterPro" id="IPR035994">
    <property type="entry name" value="Nucleoside_phosphorylase_sf"/>
</dbReference>
<keyword evidence="2 3" id="KW-0040">ANK repeat</keyword>
<dbReference type="OrthoDB" id="4869788at2759"/>
<proteinExistence type="predicted"/>
<feature type="domain" description="Nephrocystin 3-like N-terminal" evidence="5">
    <location>
        <begin position="392"/>
        <end position="556"/>
    </location>
</feature>
<dbReference type="PROSITE" id="PS50297">
    <property type="entry name" value="ANK_REP_REGION"/>
    <property type="match status" value="13"/>
</dbReference>
<dbReference type="Pfam" id="PF13637">
    <property type="entry name" value="Ank_4"/>
    <property type="match status" value="1"/>
</dbReference>
<feature type="repeat" description="ANK" evidence="3">
    <location>
        <begin position="1307"/>
        <end position="1331"/>
    </location>
</feature>
<dbReference type="Gene3D" id="3.40.50.1580">
    <property type="entry name" value="Nucleoside phosphorylase domain"/>
    <property type="match status" value="1"/>
</dbReference>
<dbReference type="Gene3D" id="3.40.50.300">
    <property type="entry name" value="P-loop containing nucleotide triphosphate hydrolases"/>
    <property type="match status" value="1"/>
</dbReference>
<organism evidence="6 7">
    <name type="scientific">Cordyceps javanica</name>
    <dbReference type="NCBI Taxonomy" id="43265"/>
    <lineage>
        <taxon>Eukaryota</taxon>
        <taxon>Fungi</taxon>
        <taxon>Dikarya</taxon>
        <taxon>Ascomycota</taxon>
        <taxon>Pezizomycotina</taxon>
        <taxon>Sordariomycetes</taxon>
        <taxon>Hypocreomycetidae</taxon>
        <taxon>Hypocreales</taxon>
        <taxon>Cordycipitaceae</taxon>
        <taxon>Cordyceps</taxon>
    </lineage>
</organism>
<feature type="repeat" description="ANK" evidence="3">
    <location>
        <begin position="890"/>
        <end position="914"/>
    </location>
</feature>
<dbReference type="InterPro" id="IPR036770">
    <property type="entry name" value="Ankyrin_rpt-contain_sf"/>
</dbReference>
<feature type="repeat" description="ANK" evidence="3">
    <location>
        <begin position="1137"/>
        <end position="1161"/>
    </location>
</feature>
<feature type="domain" description="GPI inositol-deacylase winged helix" evidence="4">
    <location>
        <begin position="679"/>
        <end position="752"/>
    </location>
</feature>
<dbReference type="GO" id="GO:0009116">
    <property type="term" value="P:nucleoside metabolic process"/>
    <property type="evidence" value="ECO:0007669"/>
    <property type="project" value="InterPro"/>
</dbReference>
<reference evidence="6 7" key="1">
    <citation type="journal article" date="2019" name="Appl. Microbiol. Biotechnol.">
        <title>Genome sequence of Isaria javanica and comparative genome analysis insights into family S53 peptidase evolution in fungal entomopathogens.</title>
        <authorList>
            <person name="Lin R."/>
            <person name="Zhang X."/>
            <person name="Xin B."/>
            <person name="Zou M."/>
            <person name="Gao Y."/>
            <person name="Qin F."/>
            <person name="Hu Q."/>
            <person name="Xie B."/>
            <person name="Cheng X."/>
        </authorList>
    </citation>
    <scope>NUCLEOTIDE SEQUENCE [LARGE SCALE GENOMIC DNA]</scope>
    <source>
        <strain evidence="6 7">IJ1G</strain>
    </source>
</reference>
<feature type="repeat" description="ANK" evidence="3">
    <location>
        <begin position="924"/>
        <end position="948"/>
    </location>
</feature>
<dbReference type="Pfam" id="PF12796">
    <property type="entry name" value="Ank_2"/>
    <property type="match status" value="4"/>
</dbReference>
<dbReference type="InterPro" id="IPR056884">
    <property type="entry name" value="NPHP3-like_N"/>
</dbReference>
<dbReference type="Pfam" id="PF24883">
    <property type="entry name" value="NPHP3_N"/>
    <property type="match status" value="1"/>
</dbReference>
<evidence type="ECO:0000256" key="1">
    <source>
        <dbReference type="ARBA" id="ARBA00022737"/>
    </source>
</evidence>
<dbReference type="InterPro" id="IPR050745">
    <property type="entry name" value="Multifunctional_regulatory"/>
</dbReference>
<dbReference type="SUPFAM" id="SSF48403">
    <property type="entry name" value="Ankyrin repeat"/>
    <property type="match status" value="2"/>
</dbReference>
<dbReference type="InterPro" id="IPR002110">
    <property type="entry name" value="Ankyrin_rpt"/>
</dbReference>
<feature type="repeat" description="ANK" evidence="3">
    <location>
        <begin position="1035"/>
        <end position="1059"/>
    </location>
</feature>